<proteinExistence type="predicted"/>
<name>A0A8J4RWW6_9ROSI</name>
<reference evidence="1" key="1">
    <citation type="submission" date="2020-03" db="EMBL/GenBank/DDBJ databases">
        <title>Castanea mollissima Vanexum genome sequencing.</title>
        <authorList>
            <person name="Staton M."/>
        </authorList>
    </citation>
    <scope>NUCLEOTIDE SEQUENCE</scope>
    <source>
        <tissue evidence="1">Leaf</tissue>
    </source>
</reference>
<protein>
    <submittedName>
        <fullName evidence="1">Uncharacterized protein</fullName>
    </submittedName>
</protein>
<gene>
    <name evidence="1" type="ORF">CMV_006172</name>
</gene>
<organism evidence="1 2">
    <name type="scientific">Castanea mollissima</name>
    <name type="common">Chinese chestnut</name>
    <dbReference type="NCBI Taxonomy" id="60419"/>
    <lineage>
        <taxon>Eukaryota</taxon>
        <taxon>Viridiplantae</taxon>
        <taxon>Streptophyta</taxon>
        <taxon>Embryophyta</taxon>
        <taxon>Tracheophyta</taxon>
        <taxon>Spermatophyta</taxon>
        <taxon>Magnoliopsida</taxon>
        <taxon>eudicotyledons</taxon>
        <taxon>Gunneridae</taxon>
        <taxon>Pentapetalae</taxon>
        <taxon>rosids</taxon>
        <taxon>fabids</taxon>
        <taxon>Fagales</taxon>
        <taxon>Fagaceae</taxon>
        <taxon>Castanea</taxon>
    </lineage>
</organism>
<evidence type="ECO:0000313" key="1">
    <source>
        <dbReference type="EMBL" id="KAF3970096.1"/>
    </source>
</evidence>
<sequence length="79" mass="8880">MFSTTSESKPSQISKASPFSALCLRLSNSASPLKIQRWILHIFVLCHLHRIEAIYGKMDYFGSRTNGLYHMGAVLMFSG</sequence>
<dbReference type="Proteomes" id="UP000737018">
    <property type="component" value="Unassembled WGS sequence"/>
</dbReference>
<dbReference type="EMBL" id="JRKL02000573">
    <property type="protein sequence ID" value="KAF3970096.1"/>
    <property type="molecule type" value="Genomic_DNA"/>
</dbReference>
<dbReference type="AlphaFoldDB" id="A0A8J4RWW6"/>
<keyword evidence="2" id="KW-1185">Reference proteome</keyword>
<evidence type="ECO:0000313" key="2">
    <source>
        <dbReference type="Proteomes" id="UP000737018"/>
    </source>
</evidence>
<comment type="caution">
    <text evidence="1">The sequence shown here is derived from an EMBL/GenBank/DDBJ whole genome shotgun (WGS) entry which is preliminary data.</text>
</comment>
<accession>A0A8J4RWW6</accession>